<protein>
    <recommendedName>
        <fullName evidence="1">Phosphatidylglycerophosphatase A</fullName>
        <ecNumber evidence="1">3.1.3.27</ecNumber>
    </recommendedName>
    <alternativeName>
        <fullName evidence="1">Phosphatidylglycerolphosphate phosphatase A</fullName>
    </alternativeName>
</protein>
<dbReference type="KEGG" id="dno:DNO_0668"/>
<dbReference type="EMBL" id="CP000513">
    <property type="protein sequence ID" value="ABQ14205.1"/>
    <property type="molecule type" value="Genomic_DNA"/>
</dbReference>
<dbReference type="HOGENOM" id="CLU_103734_0_1_6"/>
<dbReference type="eggNOG" id="COG1267">
    <property type="taxonomic scope" value="Bacteria"/>
</dbReference>
<evidence type="ECO:0000259" key="3">
    <source>
        <dbReference type="Pfam" id="PF04608"/>
    </source>
</evidence>
<dbReference type="InterPro" id="IPR036681">
    <property type="entry name" value="PgpA-like_sf"/>
</dbReference>
<gene>
    <name evidence="4" type="primary">pgpA</name>
    <name evidence="4" type="ordered locus">DNO_0668</name>
</gene>
<accession>A5EV78</accession>
<dbReference type="OrthoDB" id="9804091at2"/>
<dbReference type="PANTHER" id="PTHR36305">
    <property type="entry name" value="PHOSPHATIDYLGLYCEROPHOSPHATASE A"/>
    <property type="match status" value="1"/>
</dbReference>
<dbReference type="GO" id="GO:0005886">
    <property type="term" value="C:plasma membrane"/>
    <property type="evidence" value="ECO:0007669"/>
    <property type="project" value="UniProtKB-SubCell"/>
</dbReference>
<dbReference type="GO" id="GO:0008962">
    <property type="term" value="F:phosphatidylglycerophosphatase activity"/>
    <property type="evidence" value="ECO:0007669"/>
    <property type="project" value="UniProtKB-EC"/>
</dbReference>
<keyword evidence="1 4" id="KW-0378">Hydrolase</keyword>
<keyword evidence="1" id="KW-0595">Phospholipid degradation</keyword>
<comment type="pathway">
    <text evidence="1">Phospholipid metabolism; phosphatidylglycerol biosynthesis; phosphatidylglycerol from CDP-diacylglycerol: step 2/2.</text>
</comment>
<keyword evidence="1" id="KW-1208">Phospholipid metabolism</keyword>
<comment type="cofactor">
    <cofactor evidence="1">
        <name>Mg(2+)</name>
        <dbReference type="ChEBI" id="CHEBI:18420"/>
    </cofactor>
</comment>
<sequence>MNKKTNYPTFAFICRRPAYFCAFGLGSGLLRPASGTWGTLAALGLALPFLSFLQNIYFAAPFLLCAFMFGVDVCTKTSRALGIHDHGGIVWDEFVAMWLVLSLMPAAFMHSVYAIIGAFLAFRFFDIGKPFPINWLDKNTRGGFGIMIDDIVAAVYALGFLWFIFLV</sequence>
<dbReference type="CDD" id="cd06971">
    <property type="entry name" value="PgpA"/>
    <property type="match status" value="1"/>
</dbReference>
<dbReference type="UniPathway" id="UPA00084">
    <property type="reaction ID" value="UER00504"/>
</dbReference>
<organism evidence="4 5">
    <name type="scientific">Dichelobacter nodosus (strain VCS1703A)</name>
    <dbReference type="NCBI Taxonomy" id="246195"/>
    <lineage>
        <taxon>Bacteria</taxon>
        <taxon>Pseudomonadati</taxon>
        <taxon>Pseudomonadota</taxon>
        <taxon>Gammaproteobacteria</taxon>
        <taxon>Cardiobacteriales</taxon>
        <taxon>Cardiobacteriaceae</taxon>
        <taxon>Dichelobacter</taxon>
    </lineage>
</organism>
<dbReference type="PIRSF" id="PIRSF006162">
    <property type="entry name" value="PgpA"/>
    <property type="match status" value="1"/>
</dbReference>
<keyword evidence="1" id="KW-0460">Magnesium</keyword>
<keyword evidence="1 2" id="KW-0472">Membrane</keyword>
<dbReference type="Pfam" id="PF04608">
    <property type="entry name" value="PgpA"/>
    <property type="match status" value="1"/>
</dbReference>
<proteinExistence type="predicted"/>
<name>A5EV78_DICNV</name>
<dbReference type="InterPro" id="IPR026037">
    <property type="entry name" value="PgpA"/>
</dbReference>
<comment type="function">
    <text evidence="1">Lipid phosphatase which dephosphorylates phosphatidylglycerophosphate (PGP) to phosphatidylglycerol (PG).</text>
</comment>
<feature type="domain" description="YutG/PgpA" evidence="3">
    <location>
        <begin position="21"/>
        <end position="164"/>
    </location>
</feature>
<evidence type="ECO:0000256" key="2">
    <source>
        <dbReference type="SAM" id="Phobius"/>
    </source>
</evidence>
<keyword evidence="1" id="KW-1003">Cell membrane</keyword>
<comment type="subcellular location">
    <subcellularLocation>
        <location evidence="1">Cell inner membrane</location>
        <topology evidence="1">Multi-pass membrane protein</topology>
    </subcellularLocation>
</comment>
<dbReference type="GO" id="GO:0006655">
    <property type="term" value="P:phosphatidylglycerol biosynthetic process"/>
    <property type="evidence" value="ECO:0007669"/>
    <property type="project" value="UniProtKB-UniPathway"/>
</dbReference>
<dbReference type="STRING" id="246195.DNO_0668"/>
<dbReference type="Proteomes" id="UP000000248">
    <property type="component" value="Chromosome"/>
</dbReference>
<keyword evidence="1" id="KW-0443">Lipid metabolism</keyword>
<evidence type="ECO:0000313" key="4">
    <source>
        <dbReference type="EMBL" id="ABQ14205.1"/>
    </source>
</evidence>
<feature type="transmembrane region" description="Helical" evidence="2">
    <location>
        <begin position="95"/>
        <end position="122"/>
    </location>
</feature>
<feature type="transmembrane region" description="Helical" evidence="2">
    <location>
        <begin position="142"/>
        <end position="166"/>
    </location>
</feature>
<evidence type="ECO:0000256" key="1">
    <source>
        <dbReference type="PIRNR" id="PIRNR006162"/>
    </source>
</evidence>
<keyword evidence="5" id="KW-1185">Reference proteome</keyword>
<dbReference type="SUPFAM" id="SSF101307">
    <property type="entry name" value="YutG-like"/>
    <property type="match status" value="1"/>
</dbReference>
<comment type="catalytic activity">
    <reaction evidence="1">
        <text>a 1,2-diacyl-sn-glycero-3-phospho-(1'-sn-glycero-3'-phosphate) + H2O = a 1,2-diacyl-sn-glycero-3-phospho-(1'-sn-glycerol) + phosphate</text>
        <dbReference type="Rhea" id="RHEA:33751"/>
        <dbReference type="ChEBI" id="CHEBI:15377"/>
        <dbReference type="ChEBI" id="CHEBI:43474"/>
        <dbReference type="ChEBI" id="CHEBI:60110"/>
        <dbReference type="ChEBI" id="CHEBI:64716"/>
        <dbReference type="EC" id="3.1.3.27"/>
    </reaction>
</comment>
<dbReference type="AlphaFoldDB" id="A5EV78"/>
<dbReference type="GO" id="GO:0046872">
    <property type="term" value="F:metal ion binding"/>
    <property type="evidence" value="ECO:0007669"/>
    <property type="project" value="UniProtKB-KW"/>
</dbReference>
<keyword evidence="1 2" id="KW-0812">Transmembrane</keyword>
<keyword evidence="1" id="KW-0997">Cell inner membrane</keyword>
<reference evidence="4 5" key="1">
    <citation type="journal article" date="2007" name="Nat. Biotechnol.">
        <title>Genome sequence and identification of candidate vaccine antigens from the animal pathogen Dichelobacter nodosus.</title>
        <authorList>
            <person name="Myers G.S."/>
            <person name="Parker D."/>
            <person name="Al-Hasani K."/>
            <person name="Kennan R.M."/>
            <person name="Seemann T."/>
            <person name="Ren Q."/>
            <person name="Badger J.H."/>
            <person name="Selengut J.D."/>
            <person name="Deboy R.T."/>
            <person name="Tettelin H."/>
            <person name="Boyce J.D."/>
            <person name="McCarl V.P."/>
            <person name="Han X."/>
            <person name="Nelson W.C."/>
            <person name="Madupu R."/>
            <person name="Mohamoud Y."/>
            <person name="Holley T."/>
            <person name="Fedorova N."/>
            <person name="Khouri H."/>
            <person name="Bottomley S.P."/>
            <person name="Whittington R.J."/>
            <person name="Adler B."/>
            <person name="Songer J.G."/>
            <person name="Rood J.I."/>
            <person name="Paulsen I.T."/>
        </authorList>
    </citation>
    <scope>NUCLEOTIDE SEQUENCE [LARGE SCALE GENOMIC DNA]</scope>
    <source>
        <strain evidence="4 5">VCS1703A</strain>
    </source>
</reference>
<feature type="transmembrane region" description="Helical" evidence="2">
    <location>
        <begin position="56"/>
        <end position="74"/>
    </location>
</feature>
<keyword evidence="1" id="KW-0442">Lipid degradation</keyword>
<keyword evidence="1" id="KW-0479">Metal-binding</keyword>
<keyword evidence="2" id="KW-1133">Transmembrane helix</keyword>
<dbReference type="GO" id="GO:0009395">
    <property type="term" value="P:phospholipid catabolic process"/>
    <property type="evidence" value="ECO:0007669"/>
    <property type="project" value="UniProtKB-KW"/>
</dbReference>
<dbReference type="InterPro" id="IPR007686">
    <property type="entry name" value="YutG/PgpA"/>
</dbReference>
<evidence type="ECO:0000313" key="5">
    <source>
        <dbReference type="Proteomes" id="UP000000248"/>
    </source>
</evidence>
<dbReference type="RefSeq" id="WP_012031001.1">
    <property type="nucleotide sequence ID" value="NC_009446.1"/>
</dbReference>
<dbReference type="PANTHER" id="PTHR36305:SF1">
    <property type="entry name" value="PHOSPHATIDYLGLYCEROPHOSPHATASE A"/>
    <property type="match status" value="1"/>
</dbReference>
<dbReference type="EC" id="3.1.3.27" evidence="1"/>